<comment type="caution">
    <text evidence="1">The sequence shown here is derived from an EMBL/GenBank/DDBJ whole genome shotgun (WGS) entry which is preliminary data.</text>
</comment>
<dbReference type="EMBL" id="JARKIB010000045">
    <property type="protein sequence ID" value="KAJ7756958.1"/>
    <property type="molecule type" value="Genomic_DNA"/>
</dbReference>
<keyword evidence="2" id="KW-1185">Reference proteome</keyword>
<evidence type="ECO:0000313" key="2">
    <source>
        <dbReference type="Proteomes" id="UP001215598"/>
    </source>
</evidence>
<dbReference type="AlphaFoldDB" id="A0AAD7J548"/>
<reference evidence="1" key="1">
    <citation type="submission" date="2023-03" db="EMBL/GenBank/DDBJ databases">
        <title>Massive genome expansion in bonnet fungi (Mycena s.s.) driven by repeated elements and novel gene families across ecological guilds.</title>
        <authorList>
            <consortium name="Lawrence Berkeley National Laboratory"/>
            <person name="Harder C.B."/>
            <person name="Miyauchi S."/>
            <person name="Viragh M."/>
            <person name="Kuo A."/>
            <person name="Thoen E."/>
            <person name="Andreopoulos B."/>
            <person name="Lu D."/>
            <person name="Skrede I."/>
            <person name="Drula E."/>
            <person name="Henrissat B."/>
            <person name="Morin E."/>
            <person name="Kohler A."/>
            <person name="Barry K."/>
            <person name="LaButti K."/>
            <person name="Morin E."/>
            <person name="Salamov A."/>
            <person name="Lipzen A."/>
            <person name="Mereny Z."/>
            <person name="Hegedus B."/>
            <person name="Baldrian P."/>
            <person name="Stursova M."/>
            <person name="Weitz H."/>
            <person name="Taylor A."/>
            <person name="Grigoriev I.V."/>
            <person name="Nagy L.G."/>
            <person name="Martin F."/>
            <person name="Kauserud H."/>
        </authorList>
    </citation>
    <scope>NUCLEOTIDE SEQUENCE</scope>
    <source>
        <strain evidence="1">CBHHK182m</strain>
    </source>
</reference>
<accession>A0AAD7J548</accession>
<dbReference type="Proteomes" id="UP001215598">
    <property type="component" value="Unassembled WGS sequence"/>
</dbReference>
<gene>
    <name evidence="1" type="ORF">B0H16DRAFT_1721429</name>
</gene>
<sequence length="230" mass="27004">MSKMSVEEATYYWFLGLHGGDSLCESYPELETEKARRKAWNDDNLALAKEAMTVYMTTYPEQLCSNLARHQRRAFWLLLQLQHKEPRQQTRARPSYIAAKAYLLANYDSRVPWAPYVMTVPAGWHPGVWYLEMHPEEWADLHSGAVHDPVRFPLLSEVTAAAHAAGRYETTRYTVFGWRKLEEERTYNWQASQRYVMEYFDLKEVLDAEGRVVSSEWAADYQIETERPRL</sequence>
<organism evidence="1 2">
    <name type="scientific">Mycena metata</name>
    <dbReference type="NCBI Taxonomy" id="1033252"/>
    <lineage>
        <taxon>Eukaryota</taxon>
        <taxon>Fungi</taxon>
        <taxon>Dikarya</taxon>
        <taxon>Basidiomycota</taxon>
        <taxon>Agaricomycotina</taxon>
        <taxon>Agaricomycetes</taxon>
        <taxon>Agaricomycetidae</taxon>
        <taxon>Agaricales</taxon>
        <taxon>Marasmiineae</taxon>
        <taxon>Mycenaceae</taxon>
        <taxon>Mycena</taxon>
    </lineage>
</organism>
<name>A0AAD7J548_9AGAR</name>
<proteinExistence type="predicted"/>
<evidence type="ECO:0000313" key="1">
    <source>
        <dbReference type="EMBL" id="KAJ7756958.1"/>
    </source>
</evidence>
<protein>
    <submittedName>
        <fullName evidence="1">Uncharacterized protein</fullName>
    </submittedName>
</protein>